<dbReference type="NCBIfam" id="NF001123">
    <property type="entry name" value="PRK00139.1-1"/>
    <property type="match status" value="1"/>
</dbReference>
<feature type="domain" description="Mur ligase central" evidence="4">
    <location>
        <begin position="106"/>
        <end position="310"/>
    </location>
</feature>
<evidence type="ECO:0000256" key="1">
    <source>
        <dbReference type="ARBA" id="ARBA00005898"/>
    </source>
</evidence>
<dbReference type="GO" id="GO:0016881">
    <property type="term" value="F:acid-amino acid ligase activity"/>
    <property type="evidence" value="ECO:0007669"/>
    <property type="project" value="InterPro"/>
</dbReference>
<dbReference type="GO" id="GO:0008360">
    <property type="term" value="P:regulation of cell shape"/>
    <property type="evidence" value="ECO:0007669"/>
    <property type="project" value="InterPro"/>
</dbReference>
<sequence>MRDLKDILKYIEIDAPSQLVKHLRLDSREVTPGDVFVAIKGHALDGGQFISKAIENGATAIIADRLCEFETSFEPLYLVSELDKKLPELASRFYNQPSQALDLIGVTGTNGKSTTTAMIAHLAQFCSTESAIIGTLGYGHPDNLIPLINTTPSTVDLQHILSDLNSQHKKLVAMEVSSHGLVQQRVAKCAFKAAVFTNLSRDHLDYHGDMESYGDAKLMLFRDFEPEVVVLNQDDAQAEQWLEKYDFNNLVCYGRKNLAPKNAQYVYFSDVEYSSDGISAQLSTSWGDISIKSPLFGEFNLYNLTAAIATLLGLGYPLEQLVAGCAQLQPVAGRMQAFSQANMPTCVVDYAHTPDALALALQALQQHVPGGVSCVFGCGGDRDKGKRALMAQAAEQNANKVIITSDNPRSENPNDIIADVAGGLTHPEKAHLEADRATAISYAIENATADDVILIAGKGHEDYQIIGDTRIDFCDRQYVQEQLKKAVRGIIQ</sequence>
<dbReference type="InterPro" id="IPR035911">
    <property type="entry name" value="MurE/MurF_N"/>
</dbReference>
<dbReference type="InterPro" id="IPR036615">
    <property type="entry name" value="Mur_ligase_C_dom_sf"/>
</dbReference>
<organism evidence="5">
    <name type="scientific">marine sediment metagenome</name>
    <dbReference type="NCBI Taxonomy" id="412755"/>
    <lineage>
        <taxon>unclassified sequences</taxon>
        <taxon>metagenomes</taxon>
        <taxon>ecological metagenomes</taxon>
    </lineage>
</organism>
<gene>
    <name evidence="5" type="ORF">LCGC14_0444520</name>
</gene>
<dbReference type="InterPro" id="IPR004101">
    <property type="entry name" value="Mur_ligase_C"/>
</dbReference>
<dbReference type="InterPro" id="IPR005761">
    <property type="entry name" value="UDP-N-AcMur-Glu-dNH2Pim_ligase"/>
</dbReference>
<feature type="domain" description="Mur ligase C-terminal" evidence="3">
    <location>
        <begin position="333"/>
        <end position="459"/>
    </location>
</feature>
<dbReference type="GO" id="GO:0005737">
    <property type="term" value="C:cytoplasm"/>
    <property type="evidence" value="ECO:0007669"/>
    <property type="project" value="InterPro"/>
</dbReference>
<name>A0A0F9SQ61_9ZZZZ</name>
<dbReference type="Gene3D" id="3.40.1390.10">
    <property type="entry name" value="MurE/MurF, N-terminal domain"/>
    <property type="match status" value="1"/>
</dbReference>
<dbReference type="Gene3D" id="3.90.190.20">
    <property type="entry name" value="Mur ligase, C-terminal domain"/>
    <property type="match status" value="1"/>
</dbReference>
<dbReference type="PANTHER" id="PTHR23135:SF4">
    <property type="entry name" value="UDP-N-ACETYLMURAMOYL-L-ALANYL-D-GLUTAMATE--2,6-DIAMINOPIMELATE LIGASE MURE HOMOLOG, CHLOROPLASTIC"/>
    <property type="match status" value="1"/>
</dbReference>
<evidence type="ECO:0000259" key="2">
    <source>
        <dbReference type="Pfam" id="PF01225"/>
    </source>
</evidence>
<dbReference type="SUPFAM" id="SSF63418">
    <property type="entry name" value="MurE/MurF N-terminal domain"/>
    <property type="match status" value="1"/>
</dbReference>
<dbReference type="NCBIfam" id="TIGR01085">
    <property type="entry name" value="murE"/>
    <property type="match status" value="1"/>
</dbReference>
<dbReference type="AlphaFoldDB" id="A0A0F9SQ61"/>
<proteinExistence type="inferred from homology"/>
<dbReference type="GO" id="GO:0051301">
    <property type="term" value="P:cell division"/>
    <property type="evidence" value="ECO:0007669"/>
    <property type="project" value="InterPro"/>
</dbReference>
<dbReference type="HAMAP" id="MF_00208">
    <property type="entry name" value="MurE"/>
    <property type="match status" value="1"/>
</dbReference>
<comment type="similarity">
    <text evidence="1">Belongs to the MurCDEF family. MurE subfamily.</text>
</comment>
<feature type="domain" description="Mur ligase N-terminal catalytic" evidence="2">
    <location>
        <begin position="20"/>
        <end position="66"/>
    </location>
</feature>
<protein>
    <submittedName>
        <fullName evidence="5">Uncharacterized protein</fullName>
    </submittedName>
</protein>
<dbReference type="InterPro" id="IPR013221">
    <property type="entry name" value="Mur_ligase_cen"/>
</dbReference>
<dbReference type="Pfam" id="PF08245">
    <property type="entry name" value="Mur_ligase_M"/>
    <property type="match status" value="1"/>
</dbReference>
<dbReference type="Pfam" id="PF01225">
    <property type="entry name" value="Mur_ligase"/>
    <property type="match status" value="1"/>
</dbReference>
<dbReference type="GO" id="GO:0005524">
    <property type="term" value="F:ATP binding"/>
    <property type="evidence" value="ECO:0007669"/>
    <property type="project" value="InterPro"/>
</dbReference>
<dbReference type="InterPro" id="IPR000713">
    <property type="entry name" value="Mur_ligase_N"/>
</dbReference>
<dbReference type="SUPFAM" id="SSF53623">
    <property type="entry name" value="MurD-like peptide ligases, catalytic domain"/>
    <property type="match status" value="1"/>
</dbReference>
<evidence type="ECO:0000259" key="3">
    <source>
        <dbReference type="Pfam" id="PF02875"/>
    </source>
</evidence>
<reference evidence="5" key="1">
    <citation type="journal article" date="2015" name="Nature">
        <title>Complex archaea that bridge the gap between prokaryotes and eukaryotes.</title>
        <authorList>
            <person name="Spang A."/>
            <person name="Saw J.H."/>
            <person name="Jorgensen S.L."/>
            <person name="Zaremba-Niedzwiedzka K."/>
            <person name="Martijn J."/>
            <person name="Lind A.E."/>
            <person name="van Eijk R."/>
            <person name="Schleper C."/>
            <person name="Guy L."/>
            <person name="Ettema T.J."/>
        </authorList>
    </citation>
    <scope>NUCLEOTIDE SEQUENCE</scope>
</reference>
<dbReference type="Pfam" id="PF02875">
    <property type="entry name" value="Mur_ligase_C"/>
    <property type="match status" value="1"/>
</dbReference>
<accession>A0A0F9SQ61</accession>
<dbReference type="InterPro" id="IPR036565">
    <property type="entry name" value="Mur-like_cat_sf"/>
</dbReference>
<comment type="caution">
    <text evidence="5">The sequence shown here is derived from an EMBL/GenBank/DDBJ whole genome shotgun (WGS) entry which is preliminary data.</text>
</comment>
<dbReference type="Gene3D" id="3.40.1190.10">
    <property type="entry name" value="Mur-like, catalytic domain"/>
    <property type="match status" value="1"/>
</dbReference>
<dbReference type="NCBIfam" id="NF001126">
    <property type="entry name" value="PRK00139.1-4"/>
    <property type="match status" value="1"/>
</dbReference>
<dbReference type="PANTHER" id="PTHR23135">
    <property type="entry name" value="MUR LIGASE FAMILY MEMBER"/>
    <property type="match status" value="1"/>
</dbReference>
<dbReference type="SUPFAM" id="SSF53244">
    <property type="entry name" value="MurD-like peptide ligases, peptide-binding domain"/>
    <property type="match status" value="1"/>
</dbReference>
<dbReference type="EMBL" id="LAZR01000433">
    <property type="protein sequence ID" value="KKN69074.1"/>
    <property type="molecule type" value="Genomic_DNA"/>
</dbReference>
<evidence type="ECO:0000259" key="4">
    <source>
        <dbReference type="Pfam" id="PF08245"/>
    </source>
</evidence>
<evidence type="ECO:0000313" key="5">
    <source>
        <dbReference type="EMBL" id="KKN69074.1"/>
    </source>
</evidence>